<proteinExistence type="predicted"/>
<accession>A0AB37WUW8</accession>
<sequence length="319" mass="36648">MFRWYKDATLCYAYLDDVSVYDARSDDWFSNDELAKSRWFTRGWTLQELIAPKNIVFYGKDWISVGQKALCCAKQERITGISANVLAGTDAVEDQSIAKRMSWMSGRTTTRTEDMAYSLMGIFDINMPLLYGEGNKAFVRLQEEIMKDSADHSLFAWNEEDPVDDVLTLEWPSSVFAAHPGQFRDSREIVNRRFDDKDRLDEEFSSTNRGVKIKLRIREPTNDSSHALALGYDRFLAVLDCCFEDPKFENCWPGITLRRLTGSKSQYVRLPCYPIVPVIFGQVSDAQKLLGVVSVGETDSGEWIYLRKKIPDWAFQDLL</sequence>
<evidence type="ECO:0000313" key="2">
    <source>
        <dbReference type="EMBL" id="RYN37232.1"/>
    </source>
</evidence>
<dbReference type="InterPro" id="IPR058525">
    <property type="entry name" value="DUF8212"/>
</dbReference>
<dbReference type="AlphaFoldDB" id="A0AB37WUW8"/>
<evidence type="ECO:0000313" key="3">
    <source>
        <dbReference type="Proteomes" id="UP000292340"/>
    </source>
</evidence>
<name>A0AB37WUW8_9PLEO</name>
<dbReference type="PANTHER" id="PTHR10622">
    <property type="entry name" value="HET DOMAIN-CONTAINING PROTEIN"/>
    <property type="match status" value="1"/>
</dbReference>
<dbReference type="Pfam" id="PF26640">
    <property type="entry name" value="DUF8212"/>
    <property type="match status" value="1"/>
</dbReference>
<dbReference type="EMBL" id="PDXB01000002">
    <property type="protein sequence ID" value="RYN37232.1"/>
    <property type="molecule type" value="Genomic_DNA"/>
</dbReference>
<comment type="caution">
    <text evidence="2">The sequence shown here is derived from an EMBL/GenBank/DDBJ whole genome shotgun (WGS) entry which is preliminary data.</text>
</comment>
<dbReference type="PANTHER" id="PTHR10622:SF10">
    <property type="entry name" value="HET DOMAIN-CONTAINING PROTEIN"/>
    <property type="match status" value="1"/>
</dbReference>
<protein>
    <recommendedName>
        <fullName evidence="1">DUF8212 domain-containing protein</fullName>
    </recommendedName>
</protein>
<feature type="domain" description="DUF8212" evidence="1">
    <location>
        <begin position="136"/>
        <end position="217"/>
    </location>
</feature>
<reference evidence="2" key="1">
    <citation type="submission" date="2017-10" db="EMBL/GenBank/DDBJ databases">
        <authorList>
            <person name="Armitage A.D."/>
            <person name="Barbara D.J."/>
            <person name="Woodhall J.W."/>
            <person name="Sreenivasaprasad S."/>
            <person name="Lane C.R."/>
            <person name="Clarkson J.P."/>
            <person name="Harrison R.J."/>
        </authorList>
    </citation>
    <scope>NUCLEOTIDE SEQUENCE</scope>
    <source>
        <strain evidence="2">FERA 1164</strain>
    </source>
</reference>
<dbReference type="Proteomes" id="UP000292340">
    <property type="component" value="Unassembled WGS sequence"/>
</dbReference>
<evidence type="ECO:0000259" key="1">
    <source>
        <dbReference type="Pfam" id="PF26640"/>
    </source>
</evidence>
<reference evidence="2" key="2">
    <citation type="journal article" date="2019" name="bioRxiv">
        <title>Genomics, evolutionary history and diagnostics of the Alternaria alternata species group including apple and Asian pear pathotypes.</title>
        <authorList>
            <person name="Armitage A.D."/>
            <person name="Cockerton H.M."/>
            <person name="Sreenivasaprasad S."/>
            <person name="Woodhall J.W."/>
            <person name="Lane C.R."/>
            <person name="Harrison R.J."/>
            <person name="Clarkson J.P."/>
        </authorList>
    </citation>
    <scope>NUCLEOTIDE SEQUENCE</scope>
    <source>
        <strain evidence="2">FERA 1164</strain>
    </source>
</reference>
<gene>
    <name evidence="2" type="ORF">AA0115_g1201</name>
</gene>
<organism evidence="2 3">
    <name type="scientific">Alternaria tenuissima</name>
    <dbReference type="NCBI Taxonomy" id="119927"/>
    <lineage>
        <taxon>Eukaryota</taxon>
        <taxon>Fungi</taxon>
        <taxon>Dikarya</taxon>
        <taxon>Ascomycota</taxon>
        <taxon>Pezizomycotina</taxon>
        <taxon>Dothideomycetes</taxon>
        <taxon>Pleosporomycetidae</taxon>
        <taxon>Pleosporales</taxon>
        <taxon>Pleosporineae</taxon>
        <taxon>Pleosporaceae</taxon>
        <taxon>Alternaria</taxon>
        <taxon>Alternaria sect. Alternaria</taxon>
        <taxon>Alternaria alternata complex</taxon>
    </lineage>
</organism>